<keyword evidence="7" id="KW-0406">Ion transport</keyword>
<feature type="transmembrane region" description="Helical" evidence="9">
    <location>
        <begin position="347"/>
        <end position="365"/>
    </location>
</feature>
<proteinExistence type="inferred from homology"/>
<dbReference type="EMBL" id="DSDY01000161">
    <property type="protein sequence ID" value="HDS11017.1"/>
    <property type="molecule type" value="Genomic_DNA"/>
</dbReference>
<dbReference type="PANTHER" id="PTHR32024:SF2">
    <property type="entry name" value="TRK SYSTEM POTASSIUM UPTAKE PROTEIN TRKG-RELATED"/>
    <property type="match status" value="1"/>
</dbReference>
<dbReference type="GO" id="GO:0008324">
    <property type="term" value="F:monoatomic cation transmembrane transporter activity"/>
    <property type="evidence" value="ECO:0007669"/>
    <property type="project" value="InterPro"/>
</dbReference>
<keyword evidence="8 9" id="KW-0472">Membrane</keyword>
<keyword evidence="6 9" id="KW-1133">Transmembrane helix</keyword>
<feature type="transmembrane region" description="Helical" evidence="9">
    <location>
        <begin position="527"/>
        <end position="549"/>
    </location>
</feature>
<accession>A0A7C1E0L2</accession>
<gene>
    <name evidence="10" type="ORF">ENO04_05345</name>
</gene>
<comment type="subcellular location">
    <subcellularLocation>
        <location evidence="1">Cell membrane</location>
        <topology evidence="1">Multi-pass membrane protein</topology>
    </subcellularLocation>
</comment>
<keyword evidence="3" id="KW-0813">Transport</keyword>
<evidence type="ECO:0000256" key="4">
    <source>
        <dbReference type="ARBA" id="ARBA00022475"/>
    </source>
</evidence>
<dbReference type="GO" id="GO:0005886">
    <property type="term" value="C:plasma membrane"/>
    <property type="evidence" value="ECO:0007669"/>
    <property type="project" value="UniProtKB-SubCell"/>
</dbReference>
<feature type="transmembrane region" description="Helical" evidence="9">
    <location>
        <begin position="78"/>
        <end position="97"/>
    </location>
</feature>
<sequence>MPYKKHSRFAKLMYIGSALSMVIGISSLIMISVGVFSLSIDTARLLREGYSVFYVLMPVAFFLTGTVIILISLLRESLTLLACSVSFFMAGLLMGKMEKIFSLYSSETVVFVFLGIGILLIGVAFYKLLYREAVIGVIDALGIVAFLWFLVPLIHSLPLVLLLRIPLLDAFFESVMGFTGTGLTVFTGAIDHKGIYIPSVDELSMPILLWRSIIQWVGGIGVVVMSMAIIAQPSIGLVILAEVEGRLEKLEPTIKKTAIQMFKLYIVLTIISFALFYVAGLGPFEALCQAFTGISTAGFSTRSDSFASMSLAVKIAGMIVMILGASNFHDMYIARKRPWAFLRSVELKAMLITITLALFASIGLFRLHEKYSLIDILFQITSALSTTGWQSVNLSASPIEFKVLLIILIFVGGSIFSTAGSVKILRYIALFKYIREEINKMGKPRGYQTTYSVGRYSFSPDSVGRAALVMFLYFFTYQVGLAIAFKMAGQTYRIDNLFFEVASALGNIGLSTGVAGASSPVGLKLEFIVLSIMGRLEIFPLIILIYKLLTFRPSRKRIIKQPAVS</sequence>
<name>A0A7C1E0L2_9CREN</name>
<dbReference type="GO" id="GO:0030001">
    <property type="term" value="P:metal ion transport"/>
    <property type="evidence" value="ECO:0007669"/>
    <property type="project" value="UniProtKB-ARBA"/>
</dbReference>
<reference evidence="10" key="1">
    <citation type="journal article" date="2020" name="mSystems">
        <title>Genome- and Community-Level Interaction Insights into Carbon Utilization and Element Cycling Functions of Hydrothermarchaeota in Hydrothermal Sediment.</title>
        <authorList>
            <person name="Zhou Z."/>
            <person name="Liu Y."/>
            <person name="Xu W."/>
            <person name="Pan J."/>
            <person name="Luo Z.H."/>
            <person name="Li M."/>
        </authorList>
    </citation>
    <scope>NUCLEOTIDE SEQUENCE [LARGE SCALE GENOMIC DNA]</scope>
    <source>
        <strain evidence="10">SpSt-123</strain>
    </source>
</reference>
<feature type="transmembrane region" description="Helical" evidence="9">
    <location>
        <begin position="52"/>
        <end position="71"/>
    </location>
</feature>
<comment type="similarity">
    <text evidence="2">Belongs to the TrkH potassium transport family.</text>
</comment>
<evidence type="ECO:0000256" key="6">
    <source>
        <dbReference type="ARBA" id="ARBA00022989"/>
    </source>
</evidence>
<dbReference type="Pfam" id="PF02386">
    <property type="entry name" value="TrkH"/>
    <property type="match status" value="1"/>
</dbReference>
<feature type="transmembrane region" description="Helical" evidence="9">
    <location>
        <begin position="262"/>
        <end position="286"/>
    </location>
</feature>
<feature type="transmembrane region" description="Helical" evidence="9">
    <location>
        <begin position="141"/>
        <end position="163"/>
    </location>
</feature>
<evidence type="ECO:0000256" key="3">
    <source>
        <dbReference type="ARBA" id="ARBA00022448"/>
    </source>
</evidence>
<feature type="transmembrane region" description="Helical" evidence="9">
    <location>
        <begin position="306"/>
        <end position="326"/>
    </location>
</feature>
<evidence type="ECO:0000256" key="1">
    <source>
        <dbReference type="ARBA" id="ARBA00004651"/>
    </source>
</evidence>
<evidence type="ECO:0000256" key="5">
    <source>
        <dbReference type="ARBA" id="ARBA00022692"/>
    </source>
</evidence>
<keyword evidence="5 9" id="KW-0812">Transmembrane</keyword>
<organism evidence="10">
    <name type="scientific">Fervidicoccus fontis</name>
    <dbReference type="NCBI Taxonomy" id="683846"/>
    <lineage>
        <taxon>Archaea</taxon>
        <taxon>Thermoproteota</taxon>
        <taxon>Thermoprotei</taxon>
        <taxon>Fervidicoccales</taxon>
        <taxon>Fervidicoccaceae</taxon>
        <taxon>Fervidicoccus</taxon>
    </lineage>
</organism>
<evidence type="ECO:0000256" key="8">
    <source>
        <dbReference type="ARBA" id="ARBA00023136"/>
    </source>
</evidence>
<evidence type="ECO:0000256" key="7">
    <source>
        <dbReference type="ARBA" id="ARBA00023065"/>
    </source>
</evidence>
<evidence type="ECO:0000313" key="10">
    <source>
        <dbReference type="EMBL" id="HDS11017.1"/>
    </source>
</evidence>
<evidence type="ECO:0000256" key="9">
    <source>
        <dbReference type="SAM" id="Phobius"/>
    </source>
</evidence>
<feature type="transmembrane region" description="Helical" evidence="9">
    <location>
        <begin position="12"/>
        <end position="40"/>
    </location>
</feature>
<dbReference type="AlphaFoldDB" id="A0A7C1E0L2"/>
<dbReference type="PANTHER" id="PTHR32024">
    <property type="entry name" value="TRK SYSTEM POTASSIUM UPTAKE PROTEIN TRKG-RELATED"/>
    <property type="match status" value="1"/>
</dbReference>
<comment type="caution">
    <text evidence="10">The sequence shown here is derived from an EMBL/GenBank/DDBJ whole genome shotgun (WGS) entry which is preliminary data.</text>
</comment>
<feature type="transmembrane region" description="Helical" evidence="9">
    <location>
        <begin position="401"/>
        <end position="422"/>
    </location>
</feature>
<feature type="transmembrane region" description="Helical" evidence="9">
    <location>
        <begin position="466"/>
        <end position="485"/>
    </location>
</feature>
<feature type="transmembrane region" description="Helical" evidence="9">
    <location>
        <begin position="213"/>
        <end position="241"/>
    </location>
</feature>
<keyword evidence="4" id="KW-1003">Cell membrane</keyword>
<dbReference type="InterPro" id="IPR003445">
    <property type="entry name" value="Cat_transpt"/>
</dbReference>
<protein>
    <submittedName>
        <fullName evidence="10">TrkH family potassium uptake protein</fullName>
    </submittedName>
</protein>
<evidence type="ECO:0000256" key="2">
    <source>
        <dbReference type="ARBA" id="ARBA00009137"/>
    </source>
</evidence>
<feature type="transmembrane region" description="Helical" evidence="9">
    <location>
        <begin position="109"/>
        <end position="129"/>
    </location>
</feature>